<keyword evidence="1" id="KW-0472">Membrane</keyword>
<feature type="domain" description="DUF6594" evidence="2">
    <location>
        <begin position="23"/>
        <end position="287"/>
    </location>
</feature>
<evidence type="ECO:0000259" key="2">
    <source>
        <dbReference type="Pfam" id="PF20237"/>
    </source>
</evidence>
<dbReference type="RefSeq" id="XP_024744399.1">
    <property type="nucleotide sequence ID" value="XM_024876524.1"/>
</dbReference>
<keyword evidence="4" id="KW-1185">Reference proteome</keyword>
<reference evidence="3 4" key="1">
    <citation type="submission" date="2016-04" db="EMBL/GenBank/DDBJ databases">
        <title>A degradative enzymes factory behind the ericoid mycorrhizal symbiosis.</title>
        <authorList>
            <consortium name="DOE Joint Genome Institute"/>
            <person name="Martino E."/>
            <person name="Morin E."/>
            <person name="Grelet G."/>
            <person name="Kuo A."/>
            <person name="Kohler A."/>
            <person name="Daghino S."/>
            <person name="Barry K."/>
            <person name="Choi C."/>
            <person name="Cichocki N."/>
            <person name="Clum A."/>
            <person name="Copeland A."/>
            <person name="Hainaut M."/>
            <person name="Haridas S."/>
            <person name="Labutti K."/>
            <person name="Lindquist E."/>
            <person name="Lipzen A."/>
            <person name="Khouja H.-R."/>
            <person name="Murat C."/>
            <person name="Ohm R."/>
            <person name="Olson A."/>
            <person name="Spatafora J."/>
            <person name="Veneault-Fourrey C."/>
            <person name="Henrissat B."/>
            <person name="Grigoriev I."/>
            <person name="Martin F."/>
            <person name="Perotto S."/>
        </authorList>
    </citation>
    <scope>NUCLEOTIDE SEQUENCE [LARGE SCALE GENOMIC DNA]</scope>
    <source>
        <strain evidence="3 4">E</strain>
    </source>
</reference>
<dbReference type="EMBL" id="KZ613740">
    <property type="protein sequence ID" value="PMD67495.1"/>
    <property type="molecule type" value="Genomic_DNA"/>
</dbReference>
<organism evidence="3 4">
    <name type="scientific">Hyaloscypha bicolor E</name>
    <dbReference type="NCBI Taxonomy" id="1095630"/>
    <lineage>
        <taxon>Eukaryota</taxon>
        <taxon>Fungi</taxon>
        <taxon>Dikarya</taxon>
        <taxon>Ascomycota</taxon>
        <taxon>Pezizomycotina</taxon>
        <taxon>Leotiomycetes</taxon>
        <taxon>Helotiales</taxon>
        <taxon>Hyaloscyphaceae</taxon>
        <taxon>Hyaloscypha</taxon>
        <taxon>Hyaloscypha bicolor</taxon>
    </lineage>
</organism>
<dbReference type="AlphaFoldDB" id="A0A2J6TWW6"/>
<keyword evidence="1" id="KW-0812">Transmembrane</keyword>
<dbReference type="Pfam" id="PF20237">
    <property type="entry name" value="DUF6594"/>
    <property type="match status" value="1"/>
</dbReference>
<evidence type="ECO:0000313" key="3">
    <source>
        <dbReference type="EMBL" id="PMD67495.1"/>
    </source>
</evidence>
<keyword evidence="1" id="KW-1133">Transmembrane helix</keyword>
<name>A0A2J6TWW6_9HELO</name>
<evidence type="ECO:0000256" key="1">
    <source>
        <dbReference type="SAM" id="Phobius"/>
    </source>
</evidence>
<feature type="transmembrane region" description="Helical" evidence="1">
    <location>
        <begin position="217"/>
        <end position="242"/>
    </location>
</feature>
<dbReference type="OrthoDB" id="3533814at2759"/>
<feature type="transmembrane region" description="Helical" evidence="1">
    <location>
        <begin position="248"/>
        <end position="268"/>
    </location>
</feature>
<proteinExistence type="predicted"/>
<dbReference type="InParanoid" id="A0A2J6TWW6"/>
<protein>
    <recommendedName>
        <fullName evidence="2">DUF6594 domain-containing protein</fullName>
    </recommendedName>
</protein>
<dbReference type="STRING" id="1095630.A0A2J6TWW6"/>
<accession>A0A2J6TWW6</accession>
<feature type="transmembrane region" description="Helical" evidence="1">
    <location>
        <begin position="275"/>
        <end position="292"/>
    </location>
</feature>
<dbReference type="PANTHER" id="PTHR34502">
    <property type="entry name" value="DUF6594 DOMAIN-CONTAINING PROTEIN-RELATED"/>
    <property type="match status" value="1"/>
</dbReference>
<dbReference type="PANTHER" id="PTHR34502:SF4">
    <property type="entry name" value="DUF6594 DOMAIN-CONTAINING PROTEIN"/>
    <property type="match status" value="1"/>
</dbReference>
<dbReference type="Proteomes" id="UP000235371">
    <property type="component" value="Unassembled WGS sequence"/>
</dbReference>
<gene>
    <name evidence="3" type="ORF">K444DRAFT_550925</name>
</gene>
<dbReference type="InterPro" id="IPR046529">
    <property type="entry name" value="DUF6594"/>
</dbReference>
<evidence type="ECO:0000313" key="4">
    <source>
        <dbReference type="Proteomes" id="UP000235371"/>
    </source>
</evidence>
<dbReference type="GeneID" id="36584603"/>
<sequence>MAAIQADVEAALDEKEYLPGFADFSHFIASDHSLSIYRKFAVLGARNLLYLQAELQLLEINLQELDVEDKRTIATSSNDLEKIKVEKGARSWEELKEQADEGNEKQAGKLRIIYRIRKLMQEYEEALLRRNEVLRLEKPEKSPFNAFKTWFRRRPPVLWGSGFRLLHDEEDMIALGSQDEPDRMSALMHRCLGYRLRVERETPRSWGPMYYYPVERVAFIVGLISILVSAALLVGAIMSLHFVKPMGIRLGLVGIFTTLFAASITLLTHARRIEVYGATAAYAAVLVVFISVNN</sequence>